<feature type="region of interest" description="Disordered" evidence="1">
    <location>
        <begin position="157"/>
        <end position="182"/>
    </location>
</feature>
<gene>
    <name evidence="2" type="ORF">IWX90DRAFT_81700</name>
</gene>
<reference evidence="2 3" key="1">
    <citation type="journal article" date="2022" name="G3 (Bethesda)">
        <title>Enemy or ally: a genomic approach to elucidate the lifestyle of Phyllosticta citrichinaensis.</title>
        <authorList>
            <person name="Buijs V.A."/>
            <person name="Groenewald J.Z."/>
            <person name="Haridas S."/>
            <person name="LaButti K.M."/>
            <person name="Lipzen A."/>
            <person name="Martin F.M."/>
            <person name="Barry K."/>
            <person name="Grigoriev I.V."/>
            <person name="Crous P.W."/>
            <person name="Seidl M.F."/>
        </authorList>
    </citation>
    <scope>NUCLEOTIDE SEQUENCE [LARGE SCALE GENOMIC DNA]</scope>
    <source>
        <strain evidence="2 3">CBS 129764</strain>
    </source>
</reference>
<evidence type="ECO:0000256" key="1">
    <source>
        <dbReference type="SAM" id="MobiDB-lite"/>
    </source>
</evidence>
<dbReference type="EMBL" id="JBBWUH010000013">
    <property type="protein sequence ID" value="KAK8153129.1"/>
    <property type="molecule type" value="Genomic_DNA"/>
</dbReference>
<accession>A0ABR1XG14</accession>
<dbReference type="Proteomes" id="UP001456524">
    <property type="component" value="Unassembled WGS sequence"/>
</dbReference>
<evidence type="ECO:0000313" key="3">
    <source>
        <dbReference type="Proteomes" id="UP001456524"/>
    </source>
</evidence>
<proteinExistence type="predicted"/>
<evidence type="ECO:0000313" key="2">
    <source>
        <dbReference type="EMBL" id="KAK8153129.1"/>
    </source>
</evidence>
<organism evidence="2 3">
    <name type="scientific">Phyllosticta citrichinensis</name>
    <dbReference type="NCBI Taxonomy" id="1130410"/>
    <lineage>
        <taxon>Eukaryota</taxon>
        <taxon>Fungi</taxon>
        <taxon>Dikarya</taxon>
        <taxon>Ascomycota</taxon>
        <taxon>Pezizomycotina</taxon>
        <taxon>Dothideomycetes</taxon>
        <taxon>Dothideomycetes incertae sedis</taxon>
        <taxon>Botryosphaeriales</taxon>
        <taxon>Phyllostictaceae</taxon>
        <taxon>Phyllosticta</taxon>
    </lineage>
</organism>
<feature type="compositionally biased region" description="Low complexity" evidence="1">
    <location>
        <begin position="159"/>
        <end position="173"/>
    </location>
</feature>
<comment type="caution">
    <text evidence="2">The sequence shown here is derived from an EMBL/GenBank/DDBJ whole genome shotgun (WGS) entry which is preliminary data.</text>
</comment>
<protein>
    <submittedName>
        <fullName evidence="2">Uncharacterized protein</fullName>
    </submittedName>
</protein>
<keyword evidence="3" id="KW-1185">Reference proteome</keyword>
<sequence>MRQAFRRCQRCRRRRLSISPVRTETRCIVIGSSAQVVVLFVCTVPTVASRSRQPLVSPRHSAGQLARFSLAAELRVVAGVLFDVPWLVLRRAQRNETRRDETTRDTLSYQRAVTSPSLSVCPGWLAGLGMRAAPRAGLLACLATRCYGGSAECSSTCHATPSQTSQSTSAVSTSRKKRRRQN</sequence>
<name>A0ABR1XG14_9PEZI</name>